<dbReference type="SUPFAM" id="SSF56672">
    <property type="entry name" value="DNA/RNA polymerases"/>
    <property type="match status" value="1"/>
</dbReference>
<dbReference type="EMBL" id="LR796204">
    <property type="protein sequence ID" value="CAB4127101.1"/>
    <property type="molecule type" value="Genomic_DNA"/>
</dbReference>
<dbReference type="GO" id="GO:0016787">
    <property type="term" value="F:hydrolase activity"/>
    <property type="evidence" value="ECO:0007669"/>
    <property type="project" value="UniProtKB-KW"/>
</dbReference>
<name>A0A6J5LE48_9CAUD</name>
<evidence type="ECO:0000313" key="3">
    <source>
        <dbReference type="EMBL" id="CAB4127101.1"/>
    </source>
</evidence>
<evidence type="ECO:0000256" key="1">
    <source>
        <dbReference type="ARBA" id="ARBA00022722"/>
    </source>
</evidence>
<dbReference type="InterPro" id="IPR012337">
    <property type="entry name" value="RNaseH-like_sf"/>
</dbReference>
<evidence type="ECO:0000256" key="2">
    <source>
        <dbReference type="ARBA" id="ARBA00022801"/>
    </source>
</evidence>
<accession>A0A6J5LE48</accession>
<evidence type="ECO:0000313" key="4">
    <source>
        <dbReference type="EMBL" id="CAB4132864.1"/>
    </source>
</evidence>
<dbReference type="SUPFAM" id="SSF53098">
    <property type="entry name" value="Ribonuclease H-like"/>
    <property type="match status" value="1"/>
</dbReference>
<dbReference type="GO" id="GO:0004518">
    <property type="term" value="F:nuclease activity"/>
    <property type="evidence" value="ECO:0007669"/>
    <property type="project" value="UniProtKB-KW"/>
</dbReference>
<keyword evidence="2" id="KW-0378">Hydrolase</keyword>
<dbReference type="InterPro" id="IPR023211">
    <property type="entry name" value="DNA_pol_palm_dom_sf"/>
</dbReference>
<organism evidence="4">
    <name type="scientific">uncultured Caudovirales phage</name>
    <dbReference type="NCBI Taxonomy" id="2100421"/>
    <lineage>
        <taxon>Viruses</taxon>
        <taxon>Duplodnaviria</taxon>
        <taxon>Heunggongvirae</taxon>
        <taxon>Uroviricota</taxon>
        <taxon>Caudoviricetes</taxon>
        <taxon>Peduoviridae</taxon>
        <taxon>Maltschvirus</taxon>
        <taxon>Maltschvirus maltsch</taxon>
    </lineage>
</organism>
<dbReference type="Gene3D" id="3.90.1600.10">
    <property type="entry name" value="Palm domain of DNA polymerase"/>
    <property type="match status" value="1"/>
</dbReference>
<protein>
    <submittedName>
        <fullName evidence="4">Uncharacterized protein</fullName>
    </submittedName>
</protein>
<dbReference type="InterPro" id="IPR043502">
    <property type="entry name" value="DNA/RNA_pol_sf"/>
</dbReference>
<proteinExistence type="predicted"/>
<keyword evidence="1" id="KW-0540">Nuclease</keyword>
<dbReference type="EMBL" id="LR796269">
    <property type="protein sequence ID" value="CAB4132864.1"/>
    <property type="molecule type" value="Genomic_DNA"/>
</dbReference>
<sequence>MGRGLRPPLTVMRDYIYDIETYPNVFTLAVEHAEAPLKWSFEISNWRNDSREIVAFLQYLKDTNARMVGFNNLGFDYPVLHTLIRMGRSDAATLYQKAMAIINSQDDGDSKWAHQVNPADRFVPQVDLFKIHHFDNKARATSLKVLEFNMRSDNIEDLPFKVGTTLTRDEVAVLKKYNKHDVSQTKAFYKHTFDMLKFREELTHKYQRDFINHNDTKIGKDYFVMKLEEAGVACYDYSDKGRTPRQTKRPTIALKDAILPWIEFEQPEFNRVLGWLKAQVITETKGVFTDLTAVINGFTFVFGLGGIHGSVESEVIESDDEHVIVDLDVTSYYPNLAITNGFHPAHLGKTFVAIYKHLFEQRKQYPKKSAESAMLKLALNGVYGDSNNQFSVFYDPLFTMSITLNGQLLLCLLAEGLMHIPGVRLIQVNTDGLTVRVPRASKWLVDMVRAAWQTRTGLNLEEAVYKRVFIRDVNNYIGQYEDGSVKRKGAYEWKAGWHQNAGGLVIPKVAEKVLVDDAPIRETVRGWTDLHDFMLRVKVPRSSHLLWGEERVQNTTRYYIAKAGKPLTKVMPPLKNKTEWRRIGVESGWNVQVCNDIKDAVLDVDYDYYVQEIEKLTLGLA</sequence>
<reference evidence="4" key="1">
    <citation type="submission" date="2020-04" db="EMBL/GenBank/DDBJ databases">
        <authorList>
            <person name="Chiriac C."/>
            <person name="Salcher M."/>
            <person name="Ghai R."/>
            <person name="Kavagutti S V."/>
        </authorList>
    </citation>
    <scope>NUCLEOTIDE SEQUENCE</scope>
</reference>
<gene>
    <name evidence="4" type="ORF">UFOVP254_7</name>
    <name evidence="3" type="ORF">UFOVP76_46</name>
</gene>